<dbReference type="Proteomes" id="UP001237642">
    <property type="component" value="Unassembled WGS sequence"/>
</dbReference>
<accession>A0AAD8IY22</accession>
<evidence type="ECO:0000313" key="2">
    <source>
        <dbReference type="EMBL" id="KAK1393043.1"/>
    </source>
</evidence>
<feature type="compositionally biased region" description="Basic and acidic residues" evidence="1">
    <location>
        <begin position="133"/>
        <end position="144"/>
    </location>
</feature>
<name>A0AAD8IY22_9APIA</name>
<organism evidence="2 3">
    <name type="scientific">Heracleum sosnowskyi</name>
    <dbReference type="NCBI Taxonomy" id="360622"/>
    <lineage>
        <taxon>Eukaryota</taxon>
        <taxon>Viridiplantae</taxon>
        <taxon>Streptophyta</taxon>
        <taxon>Embryophyta</taxon>
        <taxon>Tracheophyta</taxon>
        <taxon>Spermatophyta</taxon>
        <taxon>Magnoliopsida</taxon>
        <taxon>eudicotyledons</taxon>
        <taxon>Gunneridae</taxon>
        <taxon>Pentapetalae</taxon>
        <taxon>asterids</taxon>
        <taxon>campanulids</taxon>
        <taxon>Apiales</taxon>
        <taxon>Apiaceae</taxon>
        <taxon>Apioideae</taxon>
        <taxon>apioid superclade</taxon>
        <taxon>Tordylieae</taxon>
        <taxon>Tordyliinae</taxon>
        <taxon>Heracleum</taxon>
    </lineage>
</organism>
<feature type="region of interest" description="Disordered" evidence="1">
    <location>
        <begin position="133"/>
        <end position="152"/>
    </location>
</feature>
<evidence type="ECO:0000256" key="1">
    <source>
        <dbReference type="SAM" id="MobiDB-lite"/>
    </source>
</evidence>
<proteinExistence type="predicted"/>
<reference evidence="2" key="1">
    <citation type="submission" date="2023-02" db="EMBL/GenBank/DDBJ databases">
        <title>Genome of toxic invasive species Heracleum sosnowskyi carries increased number of genes despite the absence of recent whole-genome duplications.</title>
        <authorList>
            <person name="Schelkunov M."/>
            <person name="Shtratnikova V."/>
            <person name="Makarenko M."/>
            <person name="Klepikova A."/>
            <person name="Omelchenko D."/>
            <person name="Novikova G."/>
            <person name="Obukhova E."/>
            <person name="Bogdanov V."/>
            <person name="Penin A."/>
            <person name="Logacheva M."/>
        </authorList>
    </citation>
    <scope>NUCLEOTIDE SEQUENCE</scope>
    <source>
        <strain evidence="2">Hsosn_3</strain>
        <tissue evidence="2">Leaf</tissue>
    </source>
</reference>
<comment type="caution">
    <text evidence="2">The sequence shown here is derived from an EMBL/GenBank/DDBJ whole genome shotgun (WGS) entry which is preliminary data.</text>
</comment>
<reference evidence="2" key="2">
    <citation type="submission" date="2023-05" db="EMBL/GenBank/DDBJ databases">
        <authorList>
            <person name="Schelkunov M.I."/>
        </authorList>
    </citation>
    <scope>NUCLEOTIDE SEQUENCE</scope>
    <source>
        <strain evidence="2">Hsosn_3</strain>
        <tissue evidence="2">Leaf</tissue>
    </source>
</reference>
<sequence length="178" mass="19957">MTCHIHVDSLDTYDAARLPVPAAVSRVVAGDPNQRQRFYVQLVPGETTLVSWKELVQEANNEVVSVDSSGQALVQETNIEVVSRDSSDKALVQEAKNEDVSPDSFDLDQVEEHVQVEKSKIEESGSVVKRDKVQYQTGRKESSKSSKVQGNKMRKAILDSVTRTRDYAIFLIETMQWC</sequence>
<dbReference type="AlphaFoldDB" id="A0AAD8IY22"/>
<keyword evidence="3" id="KW-1185">Reference proteome</keyword>
<protein>
    <submittedName>
        <fullName evidence="2">Uncharacterized protein</fullName>
    </submittedName>
</protein>
<gene>
    <name evidence="2" type="ORF">POM88_012099</name>
</gene>
<evidence type="ECO:0000313" key="3">
    <source>
        <dbReference type="Proteomes" id="UP001237642"/>
    </source>
</evidence>
<dbReference type="EMBL" id="JAUIZM010000003">
    <property type="protein sequence ID" value="KAK1393043.1"/>
    <property type="molecule type" value="Genomic_DNA"/>
</dbReference>